<sequence length="105" mass="12463">MKRWLSVVLCSILFTILIPSISYGESIKSDMLIAKTPHNWEVSNVDYTKKNVRTHDYKIFDNFIRKTRQCDVDQKIKTVVWYCDLHGETKSATYLLEREHSEQHK</sequence>
<evidence type="ECO:0000313" key="1">
    <source>
        <dbReference type="EMBL" id="MDC3425811.1"/>
    </source>
</evidence>
<evidence type="ECO:0000313" key="2">
    <source>
        <dbReference type="Proteomes" id="UP001145050"/>
    </source>
</evidence>
<gene>
    <name evidence="1" type="ORF">NC797_14985</name>
</gene>
<accession>A0A9X3WX54</accession>
<keyword evidence="2" id="KW-1185">Reference proteome</keyword>
<dbReference type="EMBL" id="JAMQKB010000021">
    <property type="protein sequence ID" value="MDC3425811.1"/>
    <property type="molecule type" value="Genomic_DNA"/>
</dbReference>
<proteinExistence type="predicted"/>
<comment type="caution">
    <text evidence="1">The sequence shown here is derived from an EMBL/GenBank/DDBJ whole genome shotgun (WGS) entry which is preliminary data.</text>
</comment>
<name>A0A9X3WX54_9BACI</name>
<protein>
    <submittedName>
        <fullName evidence="1">Uncharacterized protein</fullName>
    </submittedName>
</protein>
<reference evidence="1" key="1">
    <citation type="submission" date="2022-06" db="EMBL/GenBank/DDBJ databases">
        <title>Aquibacillus sp. a new bacterium isolated from soil saline samples.</title>
        <authorList>
            <person name="Galisteo C."/>
            <person name="De La Haba R."/>
            <person name="Sanchez-Porro C."/>
            <person name="Ventosa A."/>
        </authorList>
    </citation>
    <scope>NUCLEOTIDE SEQUENCE</scope>
    <source>
        <strain evidence="1">3ASR75-11</strain>
    </source>
</reference>
<organism evidence="1 2">
    <name type="scientific">Terrihalobacillus insolitus</name>
    <dbReference type="NCBI Taxonomy" id="2950438"/>
    <lineage>
        <taxon>Bacteria</taxon>
        <taxon>Bacillati</taxon>
        <taxon>Bacillota</taxon>
        <taxon>Bacilli</taxon>
        <taxon>Bacillales</taxon>
        <taxon>Bacillaceae</taxon>
        <taxon>Terrihalobacillus</taxon>
    </lineage>
</organism>
<dbReference type="Proteomes" id="UP001145050">
    <property type="component" value="Unassembled WGS sequence"/>
</dbReference>
<dbReference type="AlphaFoldDB" id="A0A9X3WX54"/>
<dbReference type="RefSeq" id="WP_272437629.1">
    <property type="nucleotide sequence ID" value="NZ_JAMQKB010000021.1"/>
</dbReference>